<name>A0A9J6D223_RHIMP</name>
<protein>
    <submittedName>
        <fullName evidence="1">Uncharacterized protein</fullName>
    </submittedName>
</protein>
<accession>A0A9J6D223</accession>
<organism evidence="1 2">
    <name type="scientific">Rhipicephalus microplus</name>
    <name type="common">Cattle tick</name>
    <name type="synonym">Boophilus microplus</name>
    <dbReference type="NCBI Taxonomy" id="6941"/>
    <lineage>
        <taxon>Eukaryota</taxon>
        <taxon>Metazoa</taxon>
        <taxon>Ecdysozoa</taxon>
        <taxon>Arthropoda</taxon>
        <taxon>Chelicerata</taxon>
        <taxon>Arachnida</taxon>
        <taxon>Acari</taxon>
        <taxon>Parasitiformes</taxon>
        <taxon>Ixodida</taxon>
        <taxon>Ixodoidea</taxon>
        <taxon>Ixodidae</taxon>
        <taxon>Rhipicephalinae</taxon>
        <taxon>Rhipicephalus</taxon>
        <taxon>Boophilus</taxon>
    </lineage>
</organism>
<dbReference type="AlphaFoldDB" id="A0A9J6D223"/>
<evidence type="ECO:0000313" key="1">
    <source>
        <dbReference type="EMBL" id="KAH7985654.1"/>
    </source>
</evidence>
<dbReference type="Proteomes" id="UP000821866">
    <property type="component" value="Unassembled WGS sequence"/>
</dbReference>
<reference evidence="1" key="2">
    <citation type="submission" date="2021-09" db="EMBL/GenBank/DDBJ databases">
        <authorList>
            <person name="Jia N."/>
            <person name="Wang J."/>
            <person name="Shi W."/>
            <person name="Du L."/>
            <person name="Sun Y."/>
            <person name="Zhan W."/>
            <person name="Jiang J."/>
            <person name="Wang Q."/>
            <person name="Zhang B."/>
            <person name="Ji P."/>
            <person name="Sakyi L.B."/>
            <person name="Cui X."/>
            <person name="Yuan T."/>
            <person name="Jiang B."/>
            <person name="Yang W."/>
            <person name="Lam T.T.-Y."/>
            <person name="Chang Q."/>
            <person name="Ding S."/>
            <person name="Wang X."/>
            <person name="Zhu J."/>
            <person name="Ruan X."/>
            <person name="Zhao L."/>
            <person name="Wei J."/>
            <person name="Que T."/>
            <person name="Du C."/>
            <person name="Cheng J."/>
            <person name="Dai P."/>
            <person name="Han X."/>
            <person name="Huang E."/>
            <person name="Gao Y."/>
            <person name="Liu J."/>
            <person name="Shao H."/>
            <person name="Ye R."/>
            <person name="Li L."/>
            <person name="Wei W."/>
            <person name="Wang X."/>
            <person name="Wang C."/>
            <person name="Huo Q."/>
            <person name="Li W."/>
            <person name="Guo W."/>
            <person name="Chen H."/>
            <person name="Chen S."/>
            <person name="Zhou L."/>
            <person name="Zhou L."/>
            <person name="Ni X."/>
            <person name="Tian J."/>
            <person name="Zhou Y."/>
            <person name="Sheng Y."/>
            <person name="Liu T."/>
            <person name="Pan Y."/>
            <person name="Xia L."/>
            <person name="Li J."/>
            <person name="Zhao F."/>
            <person name="Cao W."/>
        </authorList>
    </citation>
    <scope>NUCLEOTIDE SEQUENCE</scope>
    <source>
        <strain evidence="1">Rmic-2018</strain>
        <tissue evidence="1">Larvae</tissue>
    </source>
</reference>
<evidence type="ECO:0000313" key="2">
    <source>
        <dbReference type="Proteomes" id="UP000821866"/>
    </source>
</evidence>
<comment type="caution">
    <text evidence="1">The sequence shown here is derived from an EMBL/GenBank/DDBJ whole genome shotgun (WGS) entry which is preliminary data.</text>
</comment>
<gene>
    <name evidence="1" type="ORF">HPB51_026782</name>
</gene>
<dbReference type="EMBL" id="JABSTU010001624">
    <property type="protein sequence ID" value="KAH7985654.1"/>
    <property type="molecule type" value="Genomic_DNA"/>
</dbReference>
<proteinExistence type="predicted"/>
<sequence length="138" mass="14997">MCGFTTTTDESLWRELFLQRLPGNVQMVLVTASTLDVNDLGSLAEKVLELVTPFLCNKTPSFSNVSASPQTSSDPVFPIDALCDRLEQLVCAMSRTITPLHFTETAAEAFRVMNAHNALSPPHHLGYDITIAVLTGCA</sequence>
<reference evidence="1" key="1">
    <citation type="journal article" date="2020" name="Cell">
        <title>Large-Scale Comparative Analyses of Tick Genomes Elucidate Their Genetic Diversity and Vector Capacities.</title>
        <authorList>
            <consortium name="Tick Genome and Microbiome Consortium (TIGMIC)"/>
            <person name="Jia N."/>
            <person name="Wang J."/>
            <person name="Shi W."/>
            <person name="Du L."/>
            <person name="Sun Y."/>
            <person name="Zhan W."/>
            <person name="Jiang J.F."/>
            <person name="Wang Q."/>
            <person name="Zhang B."/>
            <person name="Ji P."/>
            <person name="Bell-Sakyi L."/>
            <person name="Cui X.M."/>
            <person name="Yuan T.T."/>
            <person name="Jiang B.G."/>
            <person name="Yang W.F."/>
            <person name="Lam T.T."/>
            <person name="Chang Q.C."/>
            <person name="Ding S.J."/>
            <person name="Wang X.J."/>
            <person name="Zhu J.G."/>
            <person name="Ruan X.D."/>
            <person name="Zhao L."/>
            <person name="Wei J.T."/>
            <person name="Ye R.Z."/>
            <person name="Que T.C."/>
            <person name="Du C.H."/>
            <person name="Zhou Y.H."/>
            <person name="Cheng J.X."/>
            <person name="Dai P.F."/>
            <person name="Guo W.B."/>
            <person name="Han X.H."/>
            <person name="Huang E.J."/>
            <person name="Li L.F."/>
            <person name="Wei W."/>
            <person name="Gao Y.C."/>
            <person name="Liu J.Z."/>
            <person name="Shao H.Z."/>
            <person name="Wang X."/>
            <person name="Wang C.C."/>
            <person name="Yang T.C."/>
            <person name="Huo Q.B."/>
            <person name="Li W."/>
            <person name="Chen H.Y."/>
            <person name="Chen S.E."/>
            <person name="Zhou L.G."/>
            <person name="Ni X.B."/>
            <person name="Tian J.H."/>
            <person name="Sheng Y."/>
            <person name="Liu T."/>
            <person name="Pan Y.S."/>
            <person name="Xia L.Y."/>
            <person name="Li J."/>
            <person name="Zhao F."/>
            <person name="Cao W.C."/>
        </authorList>
    </citation>
    <scope>NUCLEOTIDE SEQUENCE</scope>
    <source>
        <strain evidence="1">Rmic-2018</strain>
    </source>
</reference>
<keyword evidence="2" id="KW-1185">Reference proteome</keyword>